<comment type="caution">
    <text evidence="2">The sequence shown here is derived from an EMBL/GenBank/DDBJ whole genome shotgun (WGS) entry which is preliminary data.</text>
</comment>
<sequence>MPDPANLNLLVLRRSQPIRIDCEVLRHARSQSERDQGPKPRTTVPARHRSMRSYVRCTRSGQEYGPTDQKQSTARAATDASGVAGQPPFNPNKSLAHR</sequence>
<accession>A0A1M2VZG3</accession>
<feature type="compositionally biased region" description="Basic and acidic residues" evidence="1">
    <location>
        <begin position="28"/>
        <end position="38"/>
    </location>
</feature>
<keyword evidence="3" id="KW-1185">Reference proteome</keyword>
<dbReference type="AlphaFoldDB" id="A0A1M2VZG3"/>
<evidence type="ECO:0000256" key="1">
    <source>
        <dbReference type="SAM" id="MobiDB-lite"/>
    </source>
</evidence>
<protein>
    <submittedName>
        <fullName evidence="2">Uncharacterized protein</fullName>
    </submittedName>
</protein>
<gene>
    <name evidence="2" type="ORF">TRAPUB_10455</name>
</gene>
<organism evidence="2 3">
    <name type="scientific">Trametes pubescens</name>
    <name type="common">White-rot fungus</name>
    <dbReference type="NCBI Taxonomy" id="154538"/>
    <lineage>
        <taxon>Eukaryota</taxon>
        <taxon>Fungi</taxon>
        <taxon>Dikarya</taxon>
        <taxon>Basidiomycota</taxon>
        <taxon>Agaricomycotina</taxon>
        <taxon>Agaricomycetes</taxon>
        <taxon>Polyporales</taxon>
        <taxon>Polyporaceae</taxon>
        <taxon>Trametes</taxon>
    </lineage>
</organism>
<dbReference type="Proteomes" id="UP000184267">
    <property type="component" value="Unassembled WGS sequence"/>
</dbReference>
<dbReference type="EMBL" id="MNAD01000441">
    <property type="protein sequence ID" value="OJT12978.1"/>
    <property type="molecule type" value="Genomic_DNA"/>
</dbReference>
<reference evidence="2 3" key="1">
    <citation type="submission" date="2016-10" db="EMBL/GenBank/DDBJ databases">
        <title>Genome sequence of the basidiomycete white-rot fungus Trametes pubescens.</title>
        <authorList>
            <person name="Makela M.R."/>
            <person name="Granchi Z."/>
            <person name="Peng M."/>
            <person name="De Vries R.P."/>
            <person name="Grigoriev I."/>
            <person name="Riley R."/>
            <person name="Hilden K."/>
        </authorList>
    </citation>
    <scope>NUCLEOTIDE SEQUENCE [LARGE SCALE GENOMIC DNA]</scope>
    <source>
        <strain evidence="2 3">FBCC735</strain>
    </source>
</reference>
<feature type="region of interest" description="Disordered" evidence="1">
    <location>
        <begin position="28"/>
        <end position="98"/>
    </location>
</feature>
<name>A0A1M2VZG3_TRAPU</name>
<proteinExistence type="predicted"/>
<evidence type="ECO:0000313" key="2">
    <source>
        <dbReference type="EMBL" id="OJT12978.1"/>
    </source>
</evidence>
<evidence type="ECO:0000313" key="3">
    <source>
        <dbReference type="Proteomes" id="UP000184267"/>
    </source>
</evidence>